<keyword evidence="6" id="KW-1185">Reference proteome</keyword>
<gene>
    <name evidence="5" type="ORF">CEP52_013356</name>
</gene>
<evidence type="ECO:0000256" key="1">
    <source>
        <dbReference type="ARBA" id="ARBA00005964"/>
    </source>
</evidence>
<protein>
    <recommendedName>
        <fullName evidence="3">Carboxylic ester hydrolase</fullName>
        <ecNumber evidence="3">3.1.1.-</ecNumber>
    </recommendedName>
</protein>
<dbReference type="GO" id="GO:0052689">
    <property type="term" value="F:carboxylic ester hydrolase activity"/>
    <property type="evidence" value="ECO:0007669"/>
    <property type="project" value="TreeGrafter"/>
</dbReference>
<dbReference type="PANTHER" id="PTHR43918">
    <property type="entry name" value="ACETYLCHOLINESTERASE"/>
    <property type="match status" value="1"/>
</dbReference>
<organism evidence="5 6">
    <name type="scientific">Fusarium oligoseptatum</name>
    <dbReference type="NCBI Taxonomy" id="2604345"/>
    <lineage>
        <taxon>Eukaryota</taxon>
        <taxon>Fungi</taxon>
        <taxon>Dikarya</taxon>
        <taxon>Ascomycota</taxon>
        <taxon>Pezizomycotina</taxon>
        <taxon>Sordariomycetes</taxon>
        <taxon>Hypocreomycetidae</taxon>
        <taxon>Hypocreales</taxon>
        <taxon>Nectriaceae</taxon>
        <taxon>Fusarium</taxon>
        <taxon>Fusarium solani species complex</taxon>
    </lineage>
</organism>
<dbReference type="STRING" id="1325735.A0A428STZ4"/>
<feature type="domain" description="Carboxylesterase type B" evidence="4">
    <location>
        <begin position="5"/>
        <end position="139"/>
    </location>
</feature>
<dbReference type="EMBL" id="NKCK01000187">
    <property type="protein sequence ID" value="RSL93275.1"/>
    <property type="molecule type" value="Genomic_DNA"/>
</dbReference>
<dbReference type="InterPro" id="IPR019826">
    <property type="entry name" value="Carboxylesterase_B_AS"/>
</dbReference>
<evidence type="ECO:0000259" key="4">
    <source>
        <dbReference type="Pfam" id="PF00135"/>
    </source>
</evidence>
<dbReference type="InterPro" id="IPR029058">
    <property type="entry name" value="AB_hydrolase_fold"/>
</dbReference>
<dbReference type="EC" id="3.1.1.-" evidence="3"/>
<comment type="similarity">
    <text evidence="1 3">Belongs to the type-B carboxylesterase/lipase family.</text>
</comment>
<evidence type="ECO:0000313" key="6">
    <source>
        <dbReference type="Proteomes" id="UP000287144"/>
    </source>
</evidence>
<proteinExistence type="inferred from homology"/>
<dbReference type="Proteomes" id="UP000287144">
    <property type="component" value="Unassembled WGS sequence"/>
</dbReference>
<evidence type="ECO:0000256" key="2">
    <source>
        <dbReference type="ARBA" id="ARBA00022801"/>
    </source>
</evidence>
<dbReference type="AlphaFoldDB" id="A0A428STZ4"/>
<name>A0A428STZ4_9HYPO</name>
<dbReference type="InterPro" id="IPR002018">
    <property type="entry name" value="CarbesteraseB"/>
</dbReference>
<dbReference type="PROSITE" id="PS00122">
    <property type="entry name" value="CARBOXYLESTERASE_B_1"/>
    <property type="match status" value="1"/>
</dbReference>
<dbReference type="SUPFAM" id="SSF53474">
    <property type="entry name" value="alpha/beta-Hydrolases"/>
    <property type="match status" value="1"/>
</dbReference>
<accession>A0A428STZ4</accession>
<evidence type="ECO:0000313" key="5">
    <source>
        <dbReference type="EMBL" id="RSL93275.1"/>
    </source>
</evidence>
<keyword evidence="2 3" id="KW-0378">Hydrolase</keyword>
<dbReference type="Gene3D" id="3.40.50.1820">
    <property type="entry name" value="alpha/beta hydrolase"/>
    <property type="match status" value="2"/>
</dbReference>
<evidence type="ECO:0000256" key="3">
    <source>
        <dbReference type="RuleBase" id="RU361235"/>
    </source>
</evidence>
<reference evidence="5 6" key="1">
    <citation type="submission" date="2017-06" db="EMBL/GenBank/DDBJ databases">
        <title>Comparative genomic analysis of Ambrosia Fusariam Clade fungi.</title>
        <authorList>
            <person name="Stajich J.E."/>
            <person name="Carrillo J."/>
            <person name="Kijimoto T."/>
            <person name="Eskalen A."/>
            <person name="O'Donnell K."/>
            <person name="Kasson M."/>
        </authorList>
    </citation>
    <scope>NUCLEOTIDE SEQUENCE [LARGE SCALE GENOMIC DNA]</scope>
    <source>
        <strain evidence="5 6">NRRL62579</strain>
    </source>
</reference>
<sequence>MGSPIIGVSINYRLSGWGFLGGRAVNASGNTNLGLHDQRLALRWVRENIHLFGGDPTKVTIQGESSGALSVGYHLLAYDGQNDGLFRAAIAQSGGVVSPNGPLTLEEQDVIYNQVLNATRCLGSEDTLGCLRAAPADLLDDGKFARVPILIGTNKNEGTALASVASRSADNLADFLALVKSFDTVKGFQASTSQELAEAYALSLPLKEVETLLGTVQATPNSTFGSLYGQSSLYLGDFLFNAGRRFSAQIWSQLGVPAYSYRFDVVPNGISPHVLGATHFQEVAFVFRNLAGEGYDINPFASESVKVARQLQELSLQMTGMWINFVNTLTPNHHRGLGLNAAWPKYKTENPHNMVFKLPSPALEPDSYSEKGISRIIQAWDEIRV</sequence>
<dbReference type="PANTHER" id="PTHR43918:SF4">
    <property type="entry name" value="CARBOXYLIC ESTER HYDROLASE"/>
    <property type="match status" value="1"/>
</dbReference>
<dbReference type="Pfam" id="PF00135">
    <property type="entry name" value="COesterase"/>
    <property type="match status" value="1"/>
</dbReference>
<comment type="caution">
    <text evidence="5">The sequence shown here is derived from an EMBL/GenBank/DDBJ whole genome shotgun (WGS) entry which is preliminary data.</text>
</comment>
<dbReference type="InterPro" id="IPR050654">
    <property type="entry name" value="AChE-related_enzymes"/>
</dbReference>